<feature type="domain" description="FAD/NAD(P)-binding" evidence="6">
    <location>
        <begin position="62"/>
        <end position="413"/>
    </location>
</feature>
<dbReference type="InterPro" id="IPR045024">
    <property type="entry name" value="NDH-2"/>
</dbReference>
<organism evidence="8 9">
    <name type="scientific">Mycena chlorophos</name>
    <name type="common">Agaric fungus</name>
    <name type="synonym">Agaricus chlorophos</name>
    <dbReference type="NCBI Taxonomy" id="658473"/>
    <lineage>
        <taxon>Eukaryota</taxon>
        <taxon>Fungi</taxon>
        <taxon>Dikarya</taxon>
        <taxon>Basidiomycota</taxon>
        <taxon>Agaricomycotina</taxon>
        <taxon>Agaricomycetes</taxon>
        <taxon>Agaricomycetidae</taxon>
        <taxon>Agaricales</taxon>
        <taxon>Marasmiineae</taxon>
        <taxon>Mycenaceae</taxon>
        <taxon>Mycena</taxon>
    </lineage>
</organism>
<keyword evidence="4" id="KW-0560">Oxidoreductase</keyword>
<name>A0A8H6TMD1_MYCCL</name>
<proteinExistence type="inferred from homology"/>
<evidence type="ECO:0000256" key="5">
    <source>
        <dbReference type="ARBA" id="ARBA00023027"/>
    </source>
</evidence>
<accession>A0A8H6TMD1</accession>
<reference evidence="8" key="1">
    <citation type="submission" date="2020-05" db="EMBL/GenBank/DDBJ databases">
        <title>Mycena genomes resolve the evolution of fungal bioluminescence.</title>
        <authorList>
            <person name="Tsai I.J."/>
        </authorList>
    </citation>
    <scope>NUCLEOTIDE SEQUENCE</scope>
    <source>
        <strain evidence="8">110903Hualien_Pintung</strain>
    </source>
</reference>
<protein>
    <submittedName>
        <fullName evidence="8">FAD/NAD(P)-binding domain-containing protein</fullName>
    </submittedName>
</protein>
<keyword evidence="2" id="KW-0285">Flavoprotein</keyword>
<dbReference type="PANTHER" id="PTHR43706:SF17">
    <property type="entry name" value="NADH DEHYDROGENASE (EUROFUNG)"/>
    <property type="match status" value="1"/>
</dbReference>
<keyword evidence="5" id="KW-0520">NAD</keyword>
<dbReference type="PANTHER" id="PTHR43706">
    <property type="entry name" value="NADH DEHYDROGENASE"/>
    <property type="match status" value="1"/>
</dbReference>
<keyword evidence="9" id="KW-1185">Reference proteome</keyword>
<keyword evidence="3" id="KW-0274">FAD</keyword>
<comment type="caution">
    <text evidence="8">The sequence shown here is derived from an EMBL/GenBank/DDBJ whole genome shotgun (WGS) entry which is preliminary data.</text>
</comment>
<dbReference type="InterPro" id="IPR023753">
    <property type="entry name" value="FAD/NAD-binding_dom"/>
</dbReference>
<dbReference type="InterPro" id="IPR036188">
    <property type="entry name" value="FAD/NAD-bd_sf"/>
</dbReference>
<dbReference type="Pfam" id="PF07992">
    <property type="entry name" value="Pyr_redox_2"/>
    <property type="match status" value="1"/>
</dbReference>
<dbReference type="OrthoDB" id="9992747at2759"/>
<evidence type="ECO:0000259" key="7">
    <source>
        <dbReference type="Pfam" id="PF22366"/>
    </source>
</evidence>
<evidence type="ECO:0000313" key="8">
    <source>
        <dbReference type="EMBL" id="KAF7319342.1"/>
    </source>
</evidence>
<evidence type="ECO:0000313" key="9">
    <source>
        <dbReference type="Proteomes" id="UP000613580"/>
    </source>
</evidence>
<dbReference type="Pfam" id="PF22366">
    <property type="entry name" value="NDH2_C"/>
    <property type="match status" value="1"/>
</dbReference>
<gene>
    <name evidence="8" type="ORF">HMN09_00271800</name>
</gene>
<dbReference type="InterPro" id="IPR054585">
    <property type="entry name" value="NDH2-like_C"/>
</dbReference>
<dbReference type="Gene3D" id="3.50.50.100">
    <property type="match status" value="1"/>
</dbReference>
<sequence>MVDLPNASNLISSLSRLPHAVLPTRSETLLLSFMLLRRPTAYAPGRLTTRLFSSSSPTQRQRLLIIGSGWGGYPLLRGVDKKRWDVTVVSPSQYFNFTPLLASAAVGTLEFRCTIEPVRVFAFTTRFTTLTVYLQVRRYTPQVVAYQAWCDKIDWTRKVIECTPATPPLAWDTAQKTEKFTLRWDKLVIAAGAYSQTFGIPGVKEHAHFLKDIKDARAIRTRILECFEQAMQPTLSDIERRNLLNFCIVGGGPTGIEFSAELHDLLHAEFAVHYPSLAKLAKITIYDVAPSILGSFDRTLVEYAEKTFSRDGISILTSHHVERVEAGKMFVKEKGEVPFGLLVWSTGLAPNPLVESITELKKDARTKSLLTNDHLNVVKSSSGEVDPDVWAIGDCAQIDGAMLPATAQVANQKAQYLVKTLNKLVKDPDQHAVNAKPFKFENQGSLAYIGDWKAIYDNSSENKDKLLAKESGRVAWLLWRSAYFTMTLSWRNKILVPMYWFLNWIFGRDITRF</sequence>
<dbReference type="Proteomes" id="UP000613580">
    <property type="component" value="Unassembled WGS sequence"/>
</dbReference>
<dbReference type="GO" id="GO:0003954">
    <property type="term" value="F:NADH dehydrogenase activity"/>
    <property type="evidence" value="ECO:0007669"/>
    <property type="project" value="InterPro"/>
</dbReference>
<comment type="similarity">
    <text evidence="1">Belongs to the NADH dehydrogenase family.</text>
</comment>
<evidence type="ECO:0000256" key="2">
    <source>
        <dbReference type="ARBA" id="ARBA00022630"/>
    </source>
</evidence>
<evidence type="ECO:0000256" key="1">
    <source>
        <dbReference type="ARBA" id="ARBA00005272"/>
    </source>
</evidence>
<feature type="domain" description="External alternative NADH-ubiquinone oxidoreductase-like C-terminal" evidence="7">
    <location>
        <begin position="443"/>
        <end position="509"/>
    </location>
</feature>
<evidence type="ECO:0000256" key="4">
    <source>
        <dbReference type="ARBA" id="ARBA00023002"/>
    </source>
</evidence>
<dbReference type="AlphaFoldDB" id="A0A8H6TMD1"/>
<dbReference type="GO" id="GO:0005739">
    <property type="term" value="C:mitochondrion"/>
    <property type="evidence" value="ECO:0007669"/>
    <property type="project" value="TreeGrafter"/>
</dbReference>
<evidence type="ECO:0000259" key="6">
    <source>
        <dbReference type="Pfam" id="PF07992"/>
    </source>
</evidence>
<dbReference type="EMBL" id="JACAZE010000003">
    <property type="protein sequence ID" value="KAF7319342.1"/>
    <property type="molecule type" value="Genomic_DNA"/>
</dbReference>
<dbReference type="PRINTS" id="PR00368">
    <property type="entry name" value="FADPNR"/>
</dbReference>
<dbReference type="SUPFAM" id="SSF51905">
    <property type="entry name" value="FAD/NAD(P)-binding domain"/>
    <property type="match status" value="2"/>
</dbReference>
<evidence type="ECO:0000256" key="3">
    <source>
        <dbReference type="ARBA" id="ARBA00022827"/>
    </source>
</evidence>